<keyword evidence="3" id="KW-1185">Reference proteome</keyword>
<protein>
    <recommendedName>
        <fullName evidence="1">Helix-turn-helix domain-containing protein</fullName>
    </recommendedName>
</protein>
<evidence type="ECO:0000259" key="1">
    <source>
        <dbReference type="Pfam" id="PF12728"/>
    </source>
</evidence>
<dbReference type="AlphaFoldDB" id="A0A517NBG3"/>
<dbReference type="Proteomes" id="UP000318538">
    <property type="component" value="Chromosome"/>
</dbReference>
<gene>
    <name evidence="2" type="ORF">K227x_27490</name>
</gene>
<proteinExistence type="predicted"/>
<dbReference type="KEGG" id="rlc:K227x_27490"/>
<dbReference type="InterPro" id="IPR010093">
    <property type="entry name" value="SinI_DNA-bd"/>
</dbReference>
<dbReference type="EMBL" id="CP036525">
    <property type="protein sequence ID" value="QDT04358.1"/>
    <property type="molecule type" value="Genomic_DNA"/>
</dbReference>
<organism evidence="2 3">
    <name type="scientific">Rubripirellula lacrimiformis</name>
    <dbReference type="NCBI Taxonomy" id="1930273"/>
    <lineage>
        <taxon>Bacteria</taxon>
        <taxon>Pseudomonadati</taxon>
        <taxon>Planctomycetota</taxon>
        <taxon>Planctomycetia</taxon>
        <taxon>Pirellulales</taxon>
        <taxon>Pirellulaceae</taxon>
        <taxon>Rubripirellula</taxon>
    </lineage>
</organism>
<evidence type="ECO:0000313" key="2">
    <source>
        <dbReference type="EMBL" id="QDT04358.1"/>
    </source>
</evidence>
<sequence>MTVATQSSAPLPIRPDMVIDGCSVAPVHPIAVSVRTAASMLSLSERTMAKIISDGEIQTAKVGNRRLVPVHGLSDWLDRRINGGVDQ</sequence>
<dbReference type="RefSeq" id="WP_145169948.1">
    <property type="nucleotide sequence ID" value="NZ_CP036525.1"/>
</dbReference>
<dbReference type="InterPro" id="IPR041657">
    <property type="entry name" value="HTH_17"/>
</dbReference>
<dbReference type="NCBIfam" id="TIGR01764">
    <property type="entry name" value="excise"/>
    <property type="match status" value="1"/>
</dbReference>
<dbReference type="Pfam" id="PF12728">
    <property type="entry name" value="HTH_17"/>
    <property type="match status" value="1"/>
</dbReference>
<name>A0A517NBG3_9BACT</name>
<dbReference type="GO" id="GO:0003677">
    <property type="term" value="F:DNA binding"/>
    <property type="evidence" value="ECO:0007669"/>
    <property type="project" value="InterPro"/>
</dbReference>
<feature type="domain" description="Helix-turn-helix" evidence="1">
    <location>
        <begin position="33"/>
        <end position="80"/>
    </location>
</feature>
<reference evidence="2 3" key="1">
    <citation type="submission" date="2019-02" db="EMBL/GenBank/DDBJ databases">
        <title>Deep-cultivation of Planctomycetes and their phenomic and genomic characterization uncovers novel biology.</title>
        <authorList>
            <person name="Wiegand S."/>
            <person name="Jogler M."/>
            <person name="Boedeker C."/>
            <person name="Pinto D."/>
            <person name="Vollmers J."/>
            <person name="Rivas-Marin E."/>
            <person name="Kohn T."/>
            <person name="Peeters S.H."/>
            <person name="Heuer A."/>
            <person name="Rast P."/>
            <person name="Oberbeckmann S."/>
            <person name="Bunk B."/>
            <person name="Jeske O."/>
            <person name="Meyerdierks A."/>
            <person name="Storesund J.E."/>
            <person name="Kallscheuer N."/>
            <person name="Luecker S."/>
            <person name="Lage O.M."/>
            <person name="Pohl T."/>
            <person name="Merkel B.J."/>
            <person name="Hornburger P."/>
            <person name="Mueller R.-W."/>
            <person name="Bruemmer F."/>
            <person name="Labrenz M."/>
            <person name="Spormann A.M."/>
            <person name="Op den Camp H."/>
            <person name="Overmann J."/>
            <person name="Amann R."/>
            <person name="Jetten M.S.M."/>
            <person name="Mascher T."/>
            <person name="Medema M.H."/>
            <person name="Devos D.P."/>
            <person name="Kaster A.-K."/>
            <person name="Ovreas L."/>
            <person name="Rohde M."/>
            <person name="Galperin M.Y."/>
            <person name="Jogler C."/>
        </authorList>
    </citation>
    <scope>NUCLEOTIDE SEQUENCE [LARGE SCALE GENOMIC DNA]</scope>
    <source>
        <strain evidence="2 3">K22_7</strain>
    </source>
</reference>
<dbReference type="OrthoDB" id="9806039at2"/>
<evidence type="ECO:0000313" key="3">
    <source>
        <dbReference type="Proteomes" id="UP000318538"/>
    </source>
</evidence>
<accession>A0A517NBG3</accession>